<evidence type="ECO:0000256" key="14">
    <source>
        <dbReference type="ARBA" id="ARBA00046796"/>
    </source>
</evidence>
<dbReference type="Pfam" id="PF02190">
    <property type="entry name" value="LON_substr_bdg"/>
    <property type="match status" value="1"/>
</dbReference>
<evidence type="ECO:0000256" key="12">
    <source>
        <dbReference type="ARBA" id="ARBA00030079"/>
    </source>
</evidence>
<dbReference type="InterPro" id="IPR046336">
    <property type="entry name" value="Lon_prtase_N_sf"/>
</dbReference>
<comment type="subunit">
    <text evidence="14">Likely a component of a DCX (DDB1-CUL4-X-box) protein ligase complex. May interact with pic/DDB1.</text>
</comment>
<dbReference type="GeneID" id="111004827"/>
<dbReference type="FunFam" id="1.20.58.1480:FF:000007">
    <property type="entry name" value="Lon protease homolog"/>
    <property type="match status" value="1"/>
</dbReference>
<feature type="compositionally biased region" description="Basic and acidic residues" evidence="15">
    <location>
        <begin position="255"/>
        <end position="264"/>
    </location>
</feature>
<dbReference type="SMART" id="SM00464">
    <property type="entry name" value="LON"/>
    <property type="match status" value="1"/>
</dbReference>
<dbReference type="InterPro" id="IPR004910">
    <property type="entry name" value="Yippee/Mis18/Cereblon"/>
</dbReference>
<dbReference type="PROSITE" id="PS51788">
    <property type="entry name" value="CULT"/>
    <property type="match status" value="1"/>
</dbReference>
<dbReference type="Gene3D" id="2.30.130.40">
    <property type="entry name" value="LON domain-like"/>
    <property type="match status" value="1"/>
</dbReference>
<comment type="similarity">
    <text evidence="5">Belongs to the 4-toluene sulfonate uptake permease (TSUP) (TC 2.A.102) family.</text>
</comment>
<dbReference type="Pfam" id="PF03226">
    <property type="entry name" value="Yippee-Mis18"/>
    <property type="match status" value="1"/>
</dbReference>
<dbReference type="PANTHER" id="PTHR14255:SF4">
    <property type="entry name" value="PROTEIN CEREBLON"/>
    <property type="match status" value="1"/>
</dbReference>
<dbReference type="InterPro" id="IPR015947">
    <property type="entry name" value="PUA-like_sf"/>
</dbReference>
<comment type="similarity">
    <text evidence="4">Belongs to the CRBN family.</text>
</comment>
<evidence type="ECO:0000256" key="11">
    <source>
        <dbReference type="ARBA" id="ARBA00023242"/>
    </source>
</evidence>
<feature type="domain" description="Lon N-terminal" evidence="16">
    <location>
        <begin position="90"/>
        <end position="436"/>
    </location>
</feature>
<dbReference type="SUPFAM" id="SSF88697">
    <property type="entry name" value="PUA domain-like"/>
    <property type="match status" value="1"/>
</dbReference>
<proteinExistence type="inferred from homology"/>
<dbReference type="UniPathway" id="UPA00143"/>
<evidence type="ECO:0000259" key="17">
    <source>
        <dbReference type="PROSITE" id="PS51788"/>
    </source>
</evidence>
<protein>
    <recommendedName>
        <fullName evidence="6">Protein cereblon</fullName>
    </recommendedName>
    <alternativeName>
        <fullName evidence="12">Protein ohgata</fullName>
    </alternativeName>
</protein>
<dbReference type="GO" id="GO:0016567">
    <property type="term" value="P:protein ubiquitination"/>
    <property type="evidence" value="ECO:0007669"/>
    <property type="project" value="UniProtKB-UniPathway"/>
</dbReference>
<evidence type="ECO:0000256" key="13">
    <source>
        <dbReference type="ARBA" id="ARBA00046075"/>
    </source>
</evidence>
<dbReference type="PANTHER" id="PTHR14255">
    <property type="entry name" value="CEREBLON"/>
    <property type="match status" value="1"/>
</dbReference>
<dbReference type="KEGG" id="mcha:111004827"/>
<dbReference type="RefSeq" id="XP_022131732.1">
    <property type="nucleotide sequence ID" value="XM_022276040.1"/>
</dbReference>
<evidence type="ECO:0000256" key="8">
    <source>
        <dbReference type="ARBA" id="ARBA00022723"/>
    </source>
</evidence>
<feature type="compositionally biased region" description="Basic and acidic residues" evidence="15">
    <location>
        <begin position="330"/>
        <end position="339"/>
    </location>
</feature>
<evidence type="ECO:0000256" key="2">
    <source>
        <dbReference type="ARBA" id="ARBA00004496"/>
    </source>
</evidence>
<dbReference type="GO" id="GO:0005634">
    <property type="term" value="C:nucleus"/>
    <property type="evidence" value="ECO:0007669"/>
    <property type="project" value="UniProtKB-SubCell"/>
</dbReference>
<comment type="subcellular location">
    <subcellularLocation>
        <location evidence="2">Cytoplasm</location>
    </subcellularLocation>
    <subcellularLocation>
        <location evidence="1">Nucleus</location>
    </subcellularLocation>
</comment>
<feature type="compositionally biased region" description="Basic and acidic residues" evidence="15">
    <location>
        <begin position="309"/>
        <end position="318"/>
    </location>
</feature>
<dbReference type="Proteomes" id="UP000504603">
    <property type="component" value="Unplaced"/>
</dbReference>
<evidence type="ECO:0000256" key="1">
    <source>
        <dbReference type="ARBA" id="ARBA00004123"/>
    </source>
</evidence>
<dbReference type="InterPro" id="IPR034750">
    <property type="entry name" value="CULT"/>
</dbReference>
<evidence type="ECO:0000256" key="15">
    <source>
        <dbReference type="SAM" id="MobiDB-lite"/>
    </source>
</evidence>
<feature type="region of interest" description="Disordered" evidence="15">
    <location>
        <begin position="240"/>
        <end position="339"/>
    </location>
</feature>
<keyword evidence="7" id="KW-0963">Cytoplasm</keyword>
<keyword evidence="10" id="KW-0862">Zinc</keyword>
<keyword evidence="8" id="KW-0479">Metal-binding</keyword>
<dbReference type="AlphaFoldDB" id="A0A6J1BQB5"/>
<comment type="function">
    <text evidence="13">Substrate recognition component of a DCX (DDB1-CUL4-X-box) E3 protein ligase complex that mediates the ubiquitination and subsequent proteasomal degradation of target proteins. Has an essential role in mediating growth by negatively regulating insulin signaling. It also has a role in maintaining presynaptic function in the neuromuscular junction synapses of third-instar larvae.</text>
</comment>
<name>A0A6J1BQB5_MOMCH</name>
<evidence type="ECO:0000313" key="20">
    <source>
        <dbReference type="RefSeq" id="XP_022131732.1"/>
    </source>
</evidence>
<evidence type="ECO:0000256" key="4">
    <source>
        <dbReference type="ARBA" id="ARBA00005293"/>
    </source>
</evidence>
<gene>
    <name evidence="19 20" type="primary">LOC111004827</name>
</gene>
<dbReference type="InterPro" id="IPR003111">
    <property type="entry name" value="Lon_prtase_N"/>
</dbReference>
<evidence type="ECO:0000259" key="16">
    <source>
        <dbReference type="PROSITE" id="PS51787"/>
    </source>
</evidence>
<dbReference type="CDD" id="cd15777">
    <property type="entry name" value="CRBN_C_like"/>
    <property type="match status" value="1"/>
</dbReference>
<dbReference type="GO" id="GO:0031464">
    <property type="term" value="C:Cul4A-RING E3 ubiquitin ligase complex"/>
    <property type="evidence" value="ECO:0007669"/>
    <property type="project" value="TreeGrafter"/>
</dbReference>
<dbReference type="GO" id="GO:0005737">
    <property type="term" value="C:cytoplasm"/>
    <property type="evidence" value="ECO:0007669"/>
    <property type="project" value="UniProtKB-SubCell"/>
</dbReference>
<dbReference type="FunFam" id="2.170.150.20:FF:000005">
    <property type="entry name" value="Blast:Protein cereblon homolog"/>
    <property type="match status" value="1"/>
</dbReference>
<evidence type="ECO:0000256" key="7">
    <source>
        <dbReference type="ARBA" id="ARBA00022490"/>
    </source>
</evidence>
<evidence type="ECO:0000313" key="18">
    <source>
        <dbReference type="Proteomes" id="UP000504603"/>
    </source>
</evidence>
<comment type="pathway">
    <text evidence="3">Protein modification; protein ubiquitination.</text>
</comment>
<dbReference type="OrthoDB" id="267517at2759"/>
<evidence type="ECO:0000256" key="3">
    <source>
        <dbReference type="ARBA" id="ARBA00004906"/>
    </source>
</evidence>
<evidence type="ECO:0000256" key="6">
    <source>
        <dbReference type="ARBA" id="ARBA00014394"/>
    </source>
</evidence>
<evidence type="ECO:0000256" key="5">
    <source>
        <dbReference type="ARBA" id="ARBA00009142"/>
    </source>
</evidence>
<dbReference type="PROSITE" id="PS51787">
    <property type="entry name" value="LON_N"/>
    <property type="match status" value="1"/>
</dbReference>
<reference evidence="19 20" key="1">
    <citation type="submission" date="2025-04" db="UniProtKB">
        <authorList>
            <consortium name="RefSeq"/>
        </authorList>
    </citation>
    <scope>IDENTIFICATION</scope>
    <source>
        <strain evidence="19 20">OHB3-1</strain>
    </source>
</reference>
<dbReference type="RefSeq" id="XP_022131731.1">
    <property type="nucleotide sequence ID" value="XM_022276039.1"/>
</dbReference>
<evidence type="ECO:0000313" key="19">
    <source>
        <dbReference type="RefSeq" id="XP_022131731.1"/>
    </source>
</evidence>
<keyword evidence="11" id="KW-0539">Nucleus</keyword>
<organism evidence="18 19">
    <name type="scientific">Momordica charantia</name>
    <name type="common">Bitter gourd</name>
    <name type="synonym">Balsam pear</name>
    <dbReference type="NCBI Taxonomy" id="3673"/>
    <lineage>
        <taxon>Eukaryota</taxon>
        <taxon>Viridiplantae</taxon>
        <taxon>Streptophyta</taxon>
        <taxon>Embryophyta</taxon>
        <taxon>Tracheophyta</taxon>
        <taxon>Spermatophyta</taxon>
        <taxon>Magnoliopsida</taxon>
        <taxon>eudicotyledons</taxon>
        <taxon>Gunneridae</taxon>
        <taxon>Pentapetalae</taxon>
        <taxon>rosids</taxon>
        <taxon>fabids</taxon>
        <taxon>Cucurbitales</taxon>
        <taxon>Cucurbitaceae</taxon>
        <taxon>Momordiceae</taxon>
        <taxon>Momordica</taxon>
    </lineage>
</organism>
<dbReference type="GO" id="GO:0046872">
    <property type="term" value="F:metal ion binding"/>
    <property type="evidence" value="ECO:0007669"/>
    <property type="project" value="UniProtKB-KW"/>
</dbReference>
<keyword evidence="18" id="KW-1185">Reference proteome</keyword>
<dbReference type="Gene3D" id="2.170.150.20">
    <property type="entry name" value="Peptide methionine sulfoxide reductase"/>
    <property type="match status" value="1"/>
</dbReference>
<keyword evidence="9" id="KW-0833">Ubl conjugation pathway</keyword>
<feature type="domain" description="CULT" evidence="17">
    <location>
        <begin position="435"/>
        <end position="542"/>
    </location>
</feature>
<evidence type="ECO:0000256" key="10">
    <source>
        <dbReference type="ARBA" id="ARBA00022833"/>
    </source>
</evidence>
<dbReference type="Gene3D" id="1.20.58.1480">
    <property type="match status" value="1"/>
</dbReference>
<evidence type="ECO:0000256" key="9">
    <source>
        <dbReference type="ARBA" id="ARBA00022786"/>
    </source>
</evidence>
<sequence length="543" mass="61492">MEDERVLERERHQIEQILQLDNEELQVEEVDYLPDSDDDRDPISHGHGGVETFAEFTFNSSLASLHTYLGEVEDSHHRMAFLDGGAILNLPVFYLEGVVLFPEATLPLRVIQANFIAAIERVLTHFDTPNTIGVVHVSLDSDNEKLHFANIGTTAEIRQFRRLEDGSINVLTRGKQRFRLRRRWIDAEGVPCGEVQIIQEDLPLRTPRDAFGELAPRSSVQRHSLSCALASYTSCSRQFTSRDEEVDSASNSEESFERELSLRERKIHQAAIDSNESSSDEEISGSESEHQHAMSHLNDSDSLGSMQSDYEKENEKPAPDTGKSSTSARESSKRKELERCRRNSSFNPMHGVSKAFWPYWVYSMYDSYCLAQKAAAMWKQIVGVPNMDGFVKNPDILSFYIASKIPVSESTRQELLEIDGISYRLRREVELLKSIDIIQCKNCKTVIAKRSDMLVMSSDGPLGAYVNPHGYVHEITTFNRANGIALRGRAATEYSWFPGYAWTISICATCETQLGWLFTATNRNLKPRSFWGIRSSQLADATR</sequence>
<accession>A0A6J1BQB5</accession>